<dbReference type="PANTHER" id="PTHR11644">
    <property type="entry name" value="CYTIDINE DEAMINASE"/>
    <property type="match status" value="1"/>
</dbReference>
<feature type="domain" description="CMP/dCMP-type deaminase" evidence="15">
    <location>
        <begin position="1"/>
        <end position="126"/>
    </location>
</feature>
<dbReference type="GO" id="GO:0055086">
    <property type="term" value="P:nucleobase-containing small molecule metabolic process"/>
    <property type="evidence" value="ECO:0007669"/>
    <property type="project" value="UniProtKB-ARBA"/>
</dbReference>
<dbReference type="Gene3D" id="3.40.140.10">
    <property type="entry name" value="Cytidine Deaminase, domain 2"/>
    <property type="match status" value="1"/>
</dbReference>
<dbReference type="FunFam" id="3.40.140.10:FF:000008">
    <property type="entry name" value="Cytidine deaminase"/>
    <property type="match status" value="1"/>
</dbReference>
<evidence type="ECO:0000256" key="9">
    <source>
        <dbReference type="ARBA" id="ARBA00032005"/>
    </source>
</evidence>
<dbReference type="OrthoDB" id="9795347at2"/>
<evidence type="ECO:0000256" key="12">
    <source>
        <dbReference type="PIRSR" id="PIRSR606262-1"/>
    </source>
</evidence>
<feature type="binding site" evidence="13">
    <location>
        <position position="51"/>
    </location>
    <ligand>
        <name>Zn(2+)</name>
        <dbReference type="ChEBI" id="CHEBI:29105"/>
        <note>catalytic</note>
    </ligand>
</feature>
<dbReference type="PANTHER" id="PTHR11644:SF2">
    <property type="entry name" value="CYTIDINE DEAMINASE"/>
    <property type="match status" value="1"/>
</dbReference>
<evidence type="ECO:0000313" key="17">
    <source>
        <dbReference type="Proteomes" id="UP000252100"/>
    </source>
</evidence>
<feature type="binding site" evidence="13">
    <location>
        <position position="84"/>
    </location>
    <ligand>
        <name>Zn(2+)</name>
        <dbReference type="ChEBI" id="CHEBI:29105"/>
        <note>catalytic</note>
    </ligand>
</feature>
<evidence type="ECO:0000256" key="10">
    <source>
        <dbReference type="ARBA" id="ARBA00049252"/>
    </source>
</evidence>
<dbReference type="NCBIfam" id="TIGR01354">
    <property type="entry name" value="cyt_deam_tetra"/>
    <property type="match status" value="1"/>
</dbReference>
<comment type="catalytic activity">
    <reaction evidence="10 14">
        <text>2'-deoxycytidine + H2O + H(+) = 2'-deoxyuridine + NH4(+)</text>
        <dbReference type="Rhea" id="RHEA:13433"/>
        <dbReference type="ChEBI" id="CHEBI:15377"/>
        <dbReference type="ChEBI" id="CHEBI:15378"/>
        <dbReference type="ChEBI" id="CHEBI:15698"/>
        <dbReference type="ChEBI" id="CHEBI:16450"/>
        <dbReference type="ChEBI" id="CHEBI:28938"/>
        <dbReference type="EC" id="3.5.4.5"/>
    </reaction>
</comment>
<sequence length="130" mass="13878">METIIQRAKEAKASAYVPYSTFPVGACAETEDGFYFQGCNIENASFGLSNCGERTAIFNAVSAGAKRLKKIAVVADTKEPVSPCGACRQVMAEFMDPEAEVVLANVKGDRKKVTVSELLPGAFEAGDMDE</sequence>
<dbReference type="PROSITE" id="PS51747">
    <property type="entry name" value="CYT_DCMP_DEAMINASES_2"/>
    <property type="match status" value="1"/>
</dbReference>
<dbReference type="Pfam" id="PF00383">
    <property type="entry name" value="dCMP_cyt_deam_1"/>
    <property type="match status" value="1"/>
</dbReference>
<dbReference type="GO" id="GO:0004126">
    <property type="term" value="F:cytidine deaminase activity"/>
    <property type="evidence" value="ECO:0007669"/>
    <property type="project" value="UniProtKB-UniRule"/>
</dbReference>
<dbReference type="EC" id="3.5.4.5" evidence="4 14"/>
<comment type="cofactor">
    <cofactor evidence="1 13 14">
        <name>Zn(2+)</name>
        <dbReference type="ChEBI" id="CHEBI:29105"/>
    </cofactor>
</comment>
<dbReference type="GO" id="GO:0008270">
    <property type="term" value="F:zinc ion binding"/>
    <property type="evidence" value="ECO:0007669"/>
    <property type="project" value="UniProtKB-UniRule"/>
</dbReference>
<dbReference type="GO" id="GO:0042802">
    <property type="term" value="F:identical protein binding"/>
    <property type="evidence" value="ECO:0007669"/>
    <property type="project" value="UniProtKB-ARBA"/>
</dbReference>
<evidence type="ECO:0000313" key="16">
    <source>
        <dbReference type="EMBL" id="AXF54695.1"/>
    </source>
</evidence>
<keyword evidence="8 13" id="KW-0862">Zinc</keyword>
<evidence type="ECO:0000256" key="1">
    <source>
        <dbReference type="ARBA" id="ARBA00001947"/>
    </source>
</evidence>
<evidence type="ECO:0000256" key="13">
    <source>
        <dbReference type="PIRSR" id="PIRSR606262-3"/>
    </source>
</evidence>
<dbReference type="CDD" id="cd01283">
    <property type="entry name" value="cytidine_deaminase"/>
    <property type="match status" value="1"/>
</dbReference>
<dbReference type="RefSeq" id="WP_114370010.1">
    <property type="nucleotide sequence ID" value="NZ_CP031092.1"/>
</dbReference>
<dbReference type="GO" id="GO:0005829">
    <property type="term" value="C:cytosol"/>
    <property type="evidence" value="ECO:0007669"/>
    <property type="project" value="TreeGrafter"/>
</dbReference>
<dbReference type="GO" id="GO:0072527">
    <property type="term" value="P:pyrimidine-containing compound metabolic process"/>
    <property type="evidence" value="ECO:0007669"/>
    <property type="project" value="UniProtKB-ARBA"/>
</dbReference>
<dbReference type="PROSITE" id="PS00903">
    <property type="entry name" value="CYT_DCMP_DEAMINASES_1"/>
    <property type="match status" value="1"/>
</dbReference>
<keyword evidence="6 13" id="KW-0479">Metal-binding</keyword>
<dbReference type="KEGG" id="rue:DT065_00770"/>
<comment type="catalytic activity">
    <reaction evidence="11 14">
        <text>cytidine + H2O + H(+) = uridine + NH4(+)</text>
        <dbReference type="Rhea" id="RHEA:16069"/>
        <dbReference type="ChEBI" id="CHEBI:15377"/>
        <dbReference type="ChEBI" id="CHEBI:15378"/>
        <dbReference type="ChEBI" id="CHEBI:16704"/>
        <dbReference type="ChEBI" id="CHEBI:17562"/>
        <dbReference type="ChEBI" id="CHEBI:28938"/>
        <dbReference type="EC" id="3.5.4.5"/>
    </reaction>
</comment>
<name>A0A345BUR4_9BACI</name>
<dbReference type="Proteomes" id="UP000252100">
    <property type="component" value="Chromosome"/>
</dbReference>
<evidence type="ECO:0000256" key="14">
    <source>
        <dbReference type="RuleBase" id="RU364006"/>
    </source>
</evidence>
<feature type="binding site" evidence="13">
    <location>
        <position position="87"/>
    </location>
    <ligand>
        <name>Zn(2+)</name>
        <dbReference type="ChEBI" id="CHEBI:29105"/>
        <note>catalytic</note>
    </ligand>
</feature>
<accession>A0A345BUR4</accession>
<comment type="function">
    <text evidence="2 14">This enzyme scavenges exogenous and endogenous cytidine and 2'-deoxycytidine for UMP synthesis.</text>
</comment>
<evidence type="ECO:0000256" key="5">
    <source>
        <dbReference type="ARBA" id="ARBA00018266"/>
    </source>
</evidence>
<evidence type="ECO:0000256" key="11">
    <source>
        <dbReference type="ARBA" id="ARBA00049558"/>
    </source>
</evidence>
<dbReference type="InterPro" id="IPR002125">
    <property type="entry name" value="CMP_dCMP_dom"/>
</dbReference>
<evidence type="ECO:0000259" key="15">
    <source>
        <dbReference type="PROSITE" id="PS51747"/>
    </source>
</evidence>
<proteinExistence type="inferred from homology"/>
<evidence type="ECO:0000256" key="4">
    <source>
        <dbReference type="ARBA" id="ARBA00012783"/>
    </source>
</evidence>
<keyword evidence="17" id="KW-1185">Reference proteome</keyword>
<keyword evidence="7 14" id="KW-0378">Hydrolase</keyword>
<dbReference type="InterPro" id="IPR016193">
    <property type="entry name" value="Cytidine_deaminase-like"/>
</dbReference>
<feature type="active site" description="Proton donor" evidence="12">
    <location>
        <position position="53"/>
    </location>
</feature>
<evidence type="ECO:0000256" key="6">
    <source>
        <dbReference type="ARBA" id="ARBA00022723"/>
    </source>
</evidence>
<evidence type="ECO:0000256" key="8">
    <source>
        <dbReference type="ARBA" id="ARBA00022833"/>
    </source>
</evidence>
<dbReference type="InterPro" id="IPR050202">
    <property type="entry name" value="Cyt/Deoxycyt_deaminase"/>
</dbReference>
<evidence type="ECO:0000256" key="3">
    <source>
        <dbReference type="ARBA" id="ARBA00006576"/>
    </source>
</evidence>
<gene>
    <name evidence="16" type="ORF">DT065_00770</name>
</gene>
<reference evidence="16 17" key="1">
    <citation type="journal article" date="2018" name="J. Microbiol.">
        <title>Salicibibacter kimchii gen. nov., sp. nov., a moderately halophilic and alkalitolerant bacterium in the family Bacillaceae, isolated from kimchi.</title>
        <authorList>
            <person name="Jang J.Y."/>
            <person name="Oh Y.J."/>
            <person name="Lim S.K."/>
            <person name="Park H.K."/>
            <person name="Lee C."/>
            <person name="Kim J.Y."/>
            <person name="Lee M.A."/>
            <person name="Choi H.J."/>
        </authorList>
    </citation>
    <scope>NUCLEOTIDE SEQUENCE [LARGE SCALE GENOMIC DNA]</scope>
    <source>
        <strain evidence="16 17">NKC1-1</strain>
    </source>
</reference>
<dbReference type="SUPFAM" id="SSF53927">
    <property type="entry name" value="Cytidine deaminase-like"/>
    <property type="match status" value="1"/>
</dbReference>
<dbReference type="NCBIfam" id="NF004064">
    <property type="entry name" value="PRK05578.1"/>
    <property type="match status" value="1"/>
</dbReference>
<evidence type="ECO:0000256" key="7">
    <source>
        <dbReference type="ARBA" id="ARBA00022801"/>
    </source>
</evidence>
<dbReference type="InterPro" id="IPR016192">
    <property type="entry name" value="APOBEC/CMP_deaminase_Zn-bd"/>
</dbReference>
<dbReference type="EMBL" id="CP031092">
    <property type="protein sequence ID" value="AXF54695.1"/>
    <property type="molecule type" value="Genomic_DNA"/>
</dbReference>
<dbReference type="InterPro" id="IPR006262">
    <property type="entry name" value="Cyt_deam_tetra"/>
</dbReference>
<comment type="similarity">
    <text evidence="3 14">Belongs to the cytidine and deoxycytidylate deaminase family.</text>
</comment>
<organism evidence="16 17">
    <name type="scientific">Salicibibacter kimchii</name>
    <dbReference type="NCBI Taxonomy" id="2099786"/>
    <lineage>
        <taxon>Bacteria</taxon>
        <taxon>Bacillati</taxon>
        <taxon>Bacillota</taxon>
        <taxon>Bacilli</taxon>
        <taxon>Bacillales</taxon>
        <taxon>Bacillaceae</taxon>
        <taxon>Salicibibacter</taxon>
    </lineage>
</organism>
<dbReference type="AlphaFoldDB" id="A0A345BUR4"/>
<protein>
    <recommendedName>
        <fullName evidence="5 14">Cytidine deaminase</fullName>
        <ecNumber evidence="4 14">3.5.4.5</ecNumber>
    </recommendedName>
    <alternativeName>
        <fullName evidence="9 14">Cytidine aminohydrolase</fullName>
    </alternativeName>
</protein>
<evidence type="ECO:0000256" key="2">
    <source>
        <dbReference type="ARBA" id="ARBA00003949"/>
    </source>
</evidence>